<dbReference type="EMBL" id="KV875216">
    <property type="protein sequence ID" value="OIW22078.1"/>
    <property type="molecule type" value="Genomic_DNA"/>
</dbReference>
<accession>A0A1J7I3H4</accession>
<dbReference type="AlphaFoldDB" id="A0A1J7I3H4"/>
<organism evidence="1 2">
    <name type="scientific">Coniochaeta ligniaria NRRL 30616</name>
    <dbReference type="NCBI Taxonomy" id="1408157"/>
    <lineage>
        <taxon>Eukaryota</taxon>
        <taxon>Fungi</taxon>
        <taxon>Dikarya</taxon>
        <taxon>Ascomycota</taxon>
        <taxon>Pezizomycotina</taxon>
        <taxon>Sordariomycetes</taxon>
        <taxon>Sordariomycetidae</taxon>
        <taxon>Coniochaetales</taxon>
        <taxon>Coniochaetaceae</taxon>
        <taxon>Coniochaeta</taxon>
    </lineage>
</organism>
<proteinExistence type="predicted"/>
<protein>
    <submittedName>
        <fullName evidence="1">Uncharacterized protein</fullName>
    </submittedName>
</protein>
<keyword evidence="2" id="KW-1185">Reference proteome</keyword>
<evidence type="ECO:0000313" key="1">
    <source>
        <dbReference type="EMBL" id="OIW22078.1"/>
    </source>
</evidence>
<dbReference type="Proteomes" id="UP000182658">
    <property type="component" value="Unassembled WGS sequence"/>
</dbReference>
<name>A0A1J7I3H4_9PEZI</name>
<evidence type="ECO:0000313" key="2">
    <source>
        <dbReference type="Proteomes" id="UP000182658"/>
    </source>
</evidence>
<dbReference type="InParanoid" id="A0A1J7I3H4"/>
<sequence>MKTEADVIGFISRREVQQMAPNHQDLSEIHVQADKAYAQDKDGDKTKISKTLIRPSFRGSNTHSASQETTMIQHDDEPARLQAPELATPISQHTQRNITNGIYYGPSTYVRYKFNPATSSTLPQVELYHKFNLATS</sequence>
<gene>
    <name evidence="1" type="ORF">CONLIGDRAFT_687904</name>
</gene>
<reference evidence="1 2" key="1">
    <citation type="submission" date="2016-10" db="EMBL/GenBank/DDBJ databases">
        <title>Draft genome sequence of Coniochaeta ligniaria NRRL30616, a lignocellulolytic fungus for bioabatement of inhibitors in plant biomass hydrolysates.</title>
        <authorList>
            <consortium name="DOE Joint Genome Institute"/>
            <person name="Jimenez D.J."/>
            <person name="Hector R.E."/>
            <person name="Riley R."/>
            <person name="Sun H."/>
            <person name="Grigoriev I.V."/>
            <person name="Van Elsas J.D."/>
            <person name="Nichols N.N."/>
        </authorList>
    </citation>
    <scope>NUCLEOTIDE SEQUENCE [LARGE SCALE GENOMIC DNA]</scope>
    <source>
        <strain evidence="1 2">NRRL 30616</strain>
    </source>
</reference>